<dbReference type="SUPFAM" id="SSF53244">
    <property type="entry name" value="MurD-like peptide ligases, peptide-binding domain"/>
    <property type="match status" value="1"/>
</dbReference>
<evidence type="ECO:0000256" key="11">
    <source>
        <dbReference type="ARBA" id="ARBA00022840"/>
    </source>
</evidence>
<evidence type="ECO:0000256" key="5">
    <source>
        <dbReference type="ARBA" id="ARBA00013023"/>
    </source>
</evidence>
<feature type="domain" description="Mur ligase C-terminal" evidence="22">
    <location>
        <begin position="287"/>
        <end position="408"/>
    </location>
</feature>
<dbReference type="GO" id="GO:0008841">
    <property type="term" value="F:dihydrofolate synthase activity"/>
    <property type="evidence" value="ECO:0007669"/>
    <property type="project" value="UniProtKB-EC"/>
</dbReference>
<evidence type="ECO:0000256" key="7">
    <source>
        <dbReference type="ARBA" id="ARBA00019357"/>
    </source>
</evidence>
<evidence type="ECO:0000256" key="12">
    <source>
        <dbReference type="ARBA" id="ARBA00022842"/>
    </source>
</evidence>
<dbReference type="Proteomes" id="UP000502894">
    <property type="component" value="Chromosome"/>
</dbReference>
<evidence type="ECO:0000313" key="24">
    <source>
        <dbReference type="EMBL" id="BCA95279.1"/>
    </source>
</evidence>
<dbReference type="GO" id="GO:0046872">
    <property type="term" value="F:metal ion binding"/>
    <property type="evidence" value="ECO:0007669"/>
    <property type="project" value="UniProtKB-KW"/>
</dbReference>
<accession>A0A6F8T4A6</accession>
<dbReference type="EMBL" id="AP022839">
    <property type="protein sequence ID" value="BCA95279.1"/>
    <property type="molecule type" value="Genomic_DNA"/>
</dbReference>
<evidence type="ECO:0000256" key="6">
    <source>
        <dbReference type="ARBA" id="ARBA00013025"/>
    </source>
</evidence>
<keyword evidence="13" id="KW-0289">Folate biosynthesis</keyword>
<evidence type="ECO:0000256" key="8">
    <source>
        <dbReference type="ARBA" id="ARBA00022598"/>
    </source>
</evidence>
<proteinExistence type="inferred from homology"/>
<comment type="catalytic activity">
    <reaction evidence="17">
        <text>(6S)-5,6,7,8-tetrahydrofolyl-(gamma-L-Glu)(n) + L-glutamate + ATP = (6S)-5,6,7,8-tetrahydrofolyl-(gamma-L-Glu)(n+1) + ADP + phosphate + H(+)</text>
        <dbReference type="Rhea" id="RHEA:10580"/>
        <dbReference type="Rhea" id="RHEA-COMP:14738"/>
        <dbReference type="Rhea" id="RHEA-COMP:14740"/>
        <dbReference type="ChEBI" id="CHEBI:15378"/>
        <dbReference type="ChEBI" id="CHEBI:29985"/>
        <dbReference type="ChEBI" id="CHEBI:30616"/>
        <dbReference type="ChEBI" id="CHEBI:43474"/>
        <dbReference type="ChEBI" id="CHEBI:141005"/>
        <dbReference type="ChEBI" id="CHEBI:456216"/>
        <dbReference type="EC" id="6.3.2.17"/>
    </reaction>
</comment>
<evidence type="ECO:0000256" key="15">
    <source>
        <dbReference type="ARBA" id="ARBA00030592"/>
    </source>
</evidence>
<name>A0A6F8T4A6_9GAMM</name>
<dbReference type="Gene3D" id="3.90.190.20">
    <property type="entry name" value="Mur ligase, C-terminal domain"/>
    <property type="match status" value="1"/>
</dbReference>
<evidence type="ECO:0000256" key="14">
    <source>
        <dbReference type="ARBA" id="ARBA00030048"/>
    </source>
</evidence>
<feature type="domain" description="Mur ligase central" evidence="23">
    <location>
        <begin position="51"/>
        <end position="223"/>
    </location>
</feature>
<dbReference type="GO" id="GO:0046656">
    <property type="term" value="P:folic acid biosynthetic process"/>
    <property type="evidence" value="ECO:0007669"/>
    <property type="project" value="UniProtKB-KW"/>
</dbReference>
<dbReference type="InterPro" id="IPR036565">
    <property type="entry name" value="Mur-like_cat_sf"/>
</dbReference>
<keyword evidence="10 21" id="KW-0547">Nucleotide-binding</keyword>
<dbReference type="NCBIfam" id="NF008101">
    <property type="entry name" value="PRK10846.1"/>
    <property type="match status" value="1"/>
</dbReference>
<keyword evidence="11 21" id="KW-0067">ATP-binding</keyword>
<protein>
    <recommendedName>
        <fullName evidence="7">Dihydrofolate synthase/folylpolyglutamate synthase</fullName>
        <ecNumber evidence="5">6.3.2.12</ecNumber>
        <ecNumber evidence="6">6.3.2.17</ecNumber>
    </recommendedName>
    <alternativeName>
        <fullName evidence="16">Folylpoly-gamma-glutamate synthetase-dihydrofolate synthetase</fullName>
    </alternativeName>
    <alternativeName>
        <fullName evidence="14">Folylpolyglutamate synthetase</fullName>
    </alternativeName>
    <alternativeName>
        <fullName evidence="15">Tetrahydrofolylpolyglutamate synthase</fullName>
    </alternativeName>
</protein>
<dbReference type="InterPro" id="IPR004101">
    <property type="entry name" value="Mur_ligase_C"/>
</dbReference>
<comment type="function">
    <text evidence="1">Functions in two distinct reactions of the de novo folate biosynthetic pathway. Catalyzes the addition of a glutamate residue to dihydropteroate (7,8-dihydropteroate or H2Pte) to form dihydrofolate (7,8-dihydrofolate monoglutamate or H2Pte-Glu). Also catalyzes successive additions of L-glutamate to tetrahydrofolate or 10-formyltetrahydrofolate or 5,10-methylenetetrahydrofolate, leading to folylpolyglutamate derivatives.</text>
</comment>
<dbReference type="PANTHER" id="PTHR11136:SF0">
    <property type="entry name" value="DIHYDROFOLATE SYNTHETASE-RELATED"/>
    <property type="match status" value="1"/>
</dbReference>
<dbReference type="AlphaFoldDB" id="A0A6F8T4A6"/>
<dbReference type="InterPro" id="IPR001645">
    <property type="entry name" value="Folylpolyglutamate_synth"/>
</dbReference>
<comment type="catalytic activity">
    <reaction evidence="18">
        <text>10-formyltetrahydrofolyl-(gamma-L-Glu)(n) + L-glutamate + ATP = 10-formyltetrahydrofolyl-(gamma-L-Glu)(n+1) + ADP + phosphate + H(+)</text>
        <dbReference type="Rhea" id="RHEA:51904"/>
        <dbReference type="Rhea" id="RHEA-COMP:13088"/>
        <dbReference type="Rhea" id="RHEA-COMP:14300"/>
        <dbReference type="ChEBI" id="CHEBI:15378"/>
        <dbReference type="ChEBI" id="CHEBI:29985"/>
        <dbReference type="ChEBI" id="CHEBI:30616"/>
        <dbReference type="ChEBI" id="CHEBI:43474"/>
        <dbReference type="ChEBI" id="CHEBI:134413"/>
        <dbReference type="ChEBI" id="CHEBI:456216"/>
        <dbReference type="EC" id="6.3.2.17"/>
    </reaction>
</comment>
<dbReference type="Pfam" id="PF02875">
    <property type="entry name" value="Mur_ligase_C"/>
    <property type="match status" value="1"/>
</dbReference>
<dbReference type="GO" id="GO:0005737">
    <property type="term" value="C:cytoplasm"/>
    <property type="evidence" value="ECO:0007669"/>
    <property type="project" value="TreeGrafter"/>
</dbReference>
<evidence type="ECO:0000256" key="16">
    <source>
        <dbReference type="ARBA" id="ARBA00032510"/>
    </source>
</evidence>
<dbReference type="Gene3D" id="3.40.1190.10">
    <property type="entry name" value="Mur-like, catalytic domain"/>
    <property type="match status" value="1"/>
</dbReference>
<evidence type="ECO:0000256" key="2">
    <source>
        <dbReference type="ARBA" id="ARBA00004799"/>
    </source>
</evidence>
<gene>
    <name evidence="24" type="primary">folC</name>
    <name evidence="24" type="ORF">TUM19329_16400</name>
</gene>
<dbReference type="PROSITE" id="PS01012">
    <property type="entry name" value="FOLYLPOLYGLU_SYNT_2"/>
    <property type="match status" value="1"/>
</dbReference>
<dbReference type="UniPathway" id="UPA00077">
    <property type="reaction ID" value="UER00157"/>
</dbReference>
<evidence type="ECO:0000259" key="22">
    <source>
        <dbReference type="Pfam" id="PF02875"/>
    </source>
</evidence>
<evidence type="ECO:0000256" key="1">
    <source>
        <dbReference type="ARBA" id="ARBA00002714"/>
    </source>
</evidence>
<dbReference type="PANTHER" id="PTHR11136">
    <property type="entry name" value="FOLYLPOLYGLUTAMATE SYNTHASE-RELATED"/>
    <property type="match status" value="1"/>
</dbReference>
<evidence type="ECO:0000256" key="10">
    <source>
        <dbReference type="ARBA" id="ARBA00022741"/>
    </source>
</evidence>
<dbReference type="EC" id="6.3.2.17" evidence="6"/>
<comment type="pathway">
    <text evidence="3">Cofactor biosynthesis; tetrahydrofolylpolyglutamate biosynthesis.</text>
</comment>
<keyword evidence="25" id="KW-1185">Reference proteome</keyword>
<keyword evidence="8 21" id="KW-0436">Ligase</keyword>
<evidence type="ECO:0000313" key="25">
    <source>
        <dbReference type="Proteomes" id="UP000502894"/>
    </source>
</evidence>
<evidence type="ECO:0000256" key="9">
    <source>
        <dbReference type="ARBA" id="ARBA00022723"/>
    </source>
</evidence>
<dbReference type="Pfam" id="PF08245">
    <property type="entry name" value="Mur_ligase_M"/>
    <property type="match status" value="1"/>
</dbReference>
<dbReference type="PIRSF" id="PIRSF001563">
    <property type="entry name" value="Folylpolyglu_synth"/>
    <property type="match status" value="1"/>
</dbReference>
<evidence type="ECO:0000256" key="3">
    <source>
        <dbReference type="ARBA" id="ARBA00005150"/>
    </source>
</evidence>
<comment type="similarity">
    <text evidence="4 21">Belongs to the folylpolyglutamate synthase family.</text>
</comment>
<dbReference type="InterPro" id="IPR036615">
    <property type="entry name" value="Mur_ligase_C_dom_sf"/>
</dbReference>
<reference evidence="24" key="1">
    <citation type="journal article" date="2020" name="Microbiol. Resour. Announc.">
        <title>Complete Genome Sequence of Novel Psychrotolerant Legionella Strain TUM19329, Isolated from Antarctic Lake Sediment.</title>
        <authorList>
            <person name="Shimada S."/>
            <person name="Nakai R."/>
            <person name="Aoki K."/>
            <person name="Shimoeda N."/>
            <person name="Ohno G."/>
            <person name="Miyazaki Y."/>
            <person name="Kudoh S."/>
            <person name="Imura S."/>
            <person name="Watanabe K."/>
            <person name="Ishii Y."/>
            <person name="Tateda K."/>
        </authorList>
    </citation>
    <scope>NUCLEOTIDE SEQUENCE [LARGE SCALE GENOMIC DNA]</scope>
    <source>
        <strain evidence="24">TUM19329</strain>
    </source>
</reference>
<dbReference type="InterPro" id="IPR013221">
    <property type="entry name" value="Mur_ligase_cen"/>
</dbReference>
<dbReference type="NCBIfam" id="TIGR01499">
    <property type="entry name" value="folC"/>
    <property type="match status" value="1"/>
</dbReference>
<comment type="pathway">
    <text evidence="2">Cofactor biosynthesis; tetrahydrofolate biosynthesis; 7,8-dihydrofolate from 2-amino-4-hydroxy-6-hydroxymethyl-7,8-dihydropteridine diphosphate and 4-aminobenzoate: step 2/2.</text>
</comment>
<keyword evidence="12" id="KW-0460">Magnesium</keyword>
<evidence type="ECO:0000256" key="21">
    <source>
        <dbReference type="PIRNR" id="PIRNR001563"/>
    </source>
</evidence>
<comment type="catalytic activity">
    <reaction evidence="19">
        <text>(6R)-5,10-methylenetetrahydrofolyl-(gamma-L-Glu)(n) + L-glutamate + ATP = (6R)-5,10-methylenetetrahydrofolyl-(gamma-L-Glu)(n+1) + ADP + phosphate + H(+)</text>
        <dbReference type="Rhea" id="RHEA:51912"/>
        <dbReference type="Rhea" id="RHEA-COMP:13257"/>
        <dbReference type="Rhea" id="RHEA-COMP:13258"/>
        <dbReference type="ChEBI" id="CHEBI:15378"/>
        <dbReference type="ChEBI" id="CHEBI:29985"/>
        <dbReference type="ChEBI" id="CHEBI:30616"/>
        <dbReference type="ChEBI" id="CHEBI:43474"/>
        <dbReference type="ChEBI" id="CHEBI:136572"/>
        <dbReference type="ChEBI" id="CHEBI:456216"/>
        <dbReference type="EC" id="6.3.2.17"/>
    </reaction>
</comment>
<dbReference type="SUPFAM" id="SSF53623">
    <property type="entry name" value="MurD-like peptide ligases, catalytic domain"/>
    <property type="match status" value="1"/>
</dbReference>
<dbReference type="InterPro" id="IPR018109">
    <property type="entry name" value="Folylpolyglutamate_synth_CS"/>
</dbReference>
<keyword evidence="9" id="KW-0479">Metal-binding</keyword>
<evidence type="ECO:0000256" key="13">
    <source>
        <dbReference type="ARBA" id="ARBA00022909"/>
    </source>
</evidence>
<evidence type="ECO:0000259" key="23">
    <source>
        <dbReference type="Pfam" id="PF08245"/>
    </source>
</evidence>
<dbReference type="GO" id="GO:0005524">
    <property type="term" value="F:ATP binding"/>
    <property type="evidence" value="ECO:0007669"/>
    <property type="project" value="UniProtKB-KW"/>
</dbReference>
<dbReference type="KEGG" id="lant:TUM19329_16400"/>
<evidence type="ECO:0000256" key="17">
    <source>
        <dbReference type="ARBA" id="ARBA00047493"/>
    </source>
</evidence>
<dbReference type="GO" id="GO:0004326">
    <property type="term" value="F:tetrahydrofolylpolyglutamate synthase activity"/>
    <property type="evidence" value="ECO:0007669"/>
    <property type="project" value="UniProtKB-EC"/>
</dbReference>
<evidence type="ECO:0000256" key="18">
    <source>
        <dbReference type="ARBA" id="ARBA00047808"/>
    </source>
</evidence>
<evidence type="ECO:0000256" key="20">
    <source>
        <dbReference type="ARBA" id="ARBA00049161"/>
    </source>
</evidence>
<dbReference type="GO" id="GO:0046654">
    <property type="term" value="P:tetrahydrofolate biosynthetic process"/>
    <property type="evidence" value="ECO:0007669"/>
    <property type="project" value="UniProtKB-UniPathway"/>
</dbReference>
<organism evidence="24 25">
    <name type="scientific">Legionella antarctica</name>
    <dbReference type="NCBI Taxonomy" id="2708020"/>
    <lineage>
        <taxon>Bacteria</taxon>
        <taxon>Pseudomonadati</taxon>
        <taxon>Pseudomonadota</taxon>
        <taxon>Gammaproteobacteria</taxon>
        <taxon>Legionellales</taxon>
        <taxon>Legionellaceae</taxon>
        <taxon>Legionella</taxon>
    </lineage>
</organism>
<evidence type="ECO:0000256" key="19">
    <source>
        <dbReference type="ARBA" id="ARBA00049035"/>
    </source>
</evidence>
<dbReference type="EC" id="6.3.2.12" evidence="5"/>
<dbReference type="RefSeq" id="WP_173236920.1">
    <property type="nucleotide sequence ID" value="NZ_AP022839.1"/>
</dbReference>
<comment type="catalytic activity">
    <reaction evidence="20">
        <text>7,8-dihydropteroate + L-glutamate + ATP = 7,8-dihydrofolate + ADP + phosphate + H(+)</text>
        <dbReference type="Rhea" id="RHEA:23584"/>
        <dbReference type="ChEBI" id="CHEBI:15378"/>
        <dbReference type="ChEBI" id="CHEBI:17839"/>
        <dbReference type="ChEBI" id="CHEBI:29985"/>
        <dbReference type="ChEBI" id="CHEBI:30616"/>
        <dbReference type="ChEBI" id="CHEBI:43474"/>
        <dbReference type="ChEBI" id="CHEBI:57451"/>
        <dbReference type="ChEBI" id="CHEBI:456216"/>
        <dbReference type="EC" id="6.3.2.12"/>
    </reaction>
</comment>
<sequence length="428" mass="47745">MHKPWSEWNLNQWLNDLENRNNQEIQLGLTRVLEVAKKISVQTLGCKVITVAGTNGKGSTVSALEMIYHTAGYKVGAYTSPHLIHFNERIRVNLKPIPDDDLCRAFNLIEEARDPVHLTYFEFTTLAALLYFKQHHLDVIILEVGLGGRLDATNIIDADVSIITTIDYDHQEYLGASLESIGYEKAGILRQGKPFIYADINPPLSIIKAAGDRAAPSYFYDTDFSINEQGDFLEFNCQGKQFKELPKPKIHIKSTSAAIMSCLLLDQDLPVSLSHIYLAMNKVSVPGRLQFFQGSISILYDVAHNGQSARLLAETIQKKAIKGKVHAVFSALKDKDILGLISPLRDCVDRWYPAQLDNKRASSASLLSSIFDDAEIFVEVCYTSPLVAFQTALSQAREGDLIVVYGSFFTVGHVMAAQHNILEQKEIL</sequence>
<evidence type="ECO:0000256" key="4">
    <source>
        <dbReference type="ARBA" id="ARBA00008276"/>
    </source>
</evidence>